<gene>
    <name evidence="1" type="ORF">HNP46_006475</name>
</gene>
<dbReference type="RefSeq" id="WP_184597196.1">
    <property type="nucleotide sequence ID" value="NZ_JACHLI010000043.1"/>
</dbReference>
<name>A0A7W7P4B8_PSENT</name>
<evidence type="ECO:0000313" key="1">
    <source>
        <dbReference type="EMBL" id="MBB4867561.1"/>
    </source>
</evidence>
<protein>
    <submittedName>
        <fullName evidence="1">Uncharacterized protein</fullName>
    </submittedName>
</protein>
<evidence type="ECO:0000313" key="2">
    <source>
        <dbReference type="Proteomes" id="UP000566995"/>
    </source>
</evidence>
<sequence>MNITQAVLQIRAHYIQKKLAESYFDINNGCCEELAIDALKLVTQDRKDFMDLQGEQLMDNELGVWDWALLERYWPNVKAPEGLSQQEVDAIDFGVHIFIADHRRCRFYDAECPEGTDNLFDLPLYRRGIIEALRLKGIRTPDVITDDIIPAPLCPIPNPPAPSYNSDGPSL</sequence>
<organism evidence="1 2">
    <name type="scientific">Pseudomonas nitroreducens</name>
    <dbReference type="NCBI Taxonomy" id="46680"/>
    <lineage>
        <taxon>Bacteria</taxon>
        <taxon>Pseudomonadati</taxon>
        <taxon>Pseudomonadota</taxon>
        <taxon>Gammaproteobacteria</taxon>
        <taxon>Pseudomonadales</taxon>
        <taxon>Pseudomonadaceae</taxon>
        <taxon>Pseudomonas</taxon>
    </lineage>
</organism>
<proteinExistence type="predicted"/>
<dbReference type="AlphaFoldDB" id="A0A7W7P4B8"/>
<comment type="caution">
    <text evidence="1">The sequence shown here is derived from an EMBL/GenBank/DDBJ whole genome shotgun (WGS) entry which is preliminary data.</text>
</comment>
<dbReference type="EMBL" id="JACHLI010000043">
    <property type="protein sequence ID" value="MBB4867561.1"/>
    <property type="molecule type" value="Genomic_DNA"/>
</dbReference>
<accession>A0A7W7P4B8</accession>
<reference evidence="1 2" key="1">
    <citation type="submission" date="2020-08" db="EMBL/GenBank/DDBJ databases">
        <title>Functional genomics of gut bacteria from endangered species of beetles.</title>
        <authorList>
            <person name="Carlos-Shanley C."/>
        </authorList>
    </citation>
    <scope>NUCLEOTIDE SEQUENCE [LARGE SCALE GENOMIC DNA]</scope>
    <source>
        <strain evidence="1 2">S00179</strain>
    </source>
</reference>
<dbReference type="Proteomes" id="UP000566995">
    <property type="component" value="Unassembled WGS sequence"/>
</dbReference>